<dbReference type="RefSeq" id="XP_014152857.1">
    <property type="nucleotide sequence ID" value="XM_014297382.1"/>
</dbReference>
<sequence>MCQFTHYMLAMRLGFEECPSLLVDSACAGTGNQAFCGFRTVYEGYLCGSQTIVTVCPLEQCQCSDQCSSTRSSLVGFTECRNCTIIPTPSTSSTPSPSVSPSPSQILPGTGSVSGRVTDQRGKPLASVELRLEPSDSRKRRDTANEGNVGWYNGELTRDRRAVQVEFTNENGDYTFVNVLPGNFAIAVNPSVEVGGEMFLIAVLALQPVFIRASTASSTIPFVFGQTGSIPVGTLNADGLPIGAATVNLFQSGNSLLVVATTSTDATTGIYTFMELPDGDFIIEFIVSSVGNGEYVVLQDGAGTASNTLSIALPSADNLVTVAQQCFVVGQIGSVYGRLRQKQTNAVVSGAIVSQGSNSQTLATTTTREGFLAFPRVGFGSAVVVVPLSVSLGESVSHLSTEVPVSLNLNSPTIALDIGYAPVEIPSNSPTPSPSSSTTATTSPSMTPSTTPTTSITITYSASTSPSKTPSVTLTSTTTNTPSATTSPTVTPSMTPTPSSTNAPSATTSPTVTPSMTPTPSSTTTPSATTSPTVTPSMTPTPSSTTTPSATTSPTVAPTPTPSSTTTPSATTSPTVTPSMTPTPSSTTTPIATTSPTVTPSMTPTPSSTTTPSATTSPTVAPSMTPTPSSTTTPSATTSPTETPSMTPTPSSTTTPSATTSPTVTPSMTPTPSSTTTPSATTSPTVTPSMTPTPSSTTTPSATTSLTVTPSMPSTPSTTTTPSVSASPQQAEDPG</sequence>
<dbReference type="PRINTS" id="PR01217">
    <property type="entry name" value="PRICHEXTENSN"/>
</dbReference>
<name>A0A0L0FQ79_9EUKA</name>
<dbReference type="EMBL" id="KQ242390">
    <property type="protein sequence ID" value="KNC78955.1"/>
    <property type="molecule type" value="Genomic_DNA"/>
</dbReference>
<organism evidence="2 3">
    <name type="scientific">Sphaeroforma arctica JP610</name>
    <dbReference type="NCBI Taxonomy" id="667725"/>
    <lineage>
        <taxon>Eukaryota</taxon>
        <taxon>Ichthyosporea</taxon>
        <taxon>Ichthyophonida</taxon>
        <taxon>Sphaeroforma</taxon>
    </lineage>
</organism>
<feature type="compositionally biased region" description="Low complexity" evidence="1">
    <location>
        <begin position="426"/>
        <end position="728"/>
    </location>
</feature>
<protein>
    <recommendedName>
        <fullName evidence="4">SD-repeat containing protein B domain-containing protein</fullName>
    </recommendedName>
</protein>
<gene>
    <name evidence="2" type="ORF">SARC_08633</name>
</gene>
<feature type="region of interest" description="Disordered" evidence="1">
    <location>
        <begin position="89"/>
        <end position="151"/>
    </location>
</feature>
<dbReference type="InterPro" id="IPR013783">
    <property type="entry name" value="Ig-like_fold"/>
</dbReference>
<feature type="compositionally biased region" description="Low complexity" evidence="1">
    <location>
        <begin position="89"/>
        <end position="104"/>
    </location>
</feature>
<evidence type="ECO:0000256" key="1">
    <source>
        <dbReference type="SAM" id="MobiDB-lite"/>
    </source>
</evidence>
<evidence type="ECO:0000313" key="3">
    <source>
        <dbReference type="Proteomes" id="UP000054560"/>
    </source>
</evidence>
<evidence type="ECO:0008006" key="4">
    <source>
        <dbReference type="Google" id="ProtNLM"/>
    </source>
</evidence>
<accession>A0A0L0FQ79</accession>
<dbReference type="Proteomes" id="UP000054560">
    <property type="component" value="Unassembled WGS sequence"/>
</dbReference>
<keyword evidence="3" id="KW-1185">Reference proteome</keyword>
<feature type="compositionally biased region" description="Basic and acidic residues" evidence="1">
    <location>
        <begin position="130"/>
        <end position="144"/>
    </location>
</feature>
<dbReference type="STRING" id="667725.A0A0L0FQ79"/>
<dbReference type="eggNOG" id="KOG1216">
    <property type="taxonomic scope" value="Eukaryota"/>
</dbReference>
<reference evidence="2 3" key="1">
    <citation type="submission" date="2011-02" db="EMBL/GenBank/DDBJ databases">
        <title>The Genome Sequence of Sphaeroforma arctica JP610.</title>
        <authorList>
            <consortium name="The Broad Institute Genome Sequencing Platform"/>
            <person name="Russ C."/>
            <person name="Cuomo C."/>
            <person name="Young S.K."/>
            <person name="Zeng Q."/>
            <person name="Gargeya S."/>
            <person name="Alvarado L."/>
            <person name="Berlin A."/>
            <person name="Chapman S.B."/>
            <person name="Chen Z."/>
            <person name="Freedman E."/>
            <person name="Gellesch M."/>
            <person name="Goldberg J."/>
            <person name="Griggs A."/>
            <person name="Gujja S."/>
            <person name="Heilman E."/>
            <person name="Heiman D."/>
            <person name="Howarth C."/>
            <person name="Mehta T."/>
            <person name="Neiman D."/>
            <person name="Pearson M."/>
            <person name="Roberts A."/>
            <person name="Saif S."/>
            <person name="Shea T."/>
            <person name="Shenoy N."/>
            <person name="Sisk P."/>
            <person name="Stolte C."/>
            <person name="Sykes S."/>
            <person name="White J."/>
            <person name="Yandava C."/>
            <person name="Burger G."/>
            <person name="Gray M.W."/>
            <person name="Holland P.W.H."/>
            <person name="King N."/>
            <person name="Lang F.B.F."/>
            <person name="Roger A.J."/>
            <person name="Ruiz-Trillo I."/>
            <person name="Haas B."/>
            <person name="Nusbaum C."/>
            <person name="Birren B."/>
        </authorList>
    </citation>
    <scope>NUCLEOTIDE SEQUENCE [LARGE SCALE GENOMIC DNA]</scope>
    <source>
        <strain evidence="2 3">JP610</strain>
    </source>
</reference>
<dbReference type="InterPro" id="IPR008969">
    <property type="entry name" value="CarboxyPept-like_regulatory"/>
</dbReference>
<feature type="region of interest" description="Disordered" evidence="1">
    <location>
        <begin position="425"/>
        <end position="735"/>
    </location>
</feature>
<dbReference type="GeneID" id="25909137"/>
<proteinExistence type="predicted"/>
<feature type="compositionally biased region" description="Polar residues" evidence="1">
    <location>
        <begin position="105"/>
        <end position="117"/>
    </location>
</feature>
<dbReference type="Gene3D" id="2.60.40.10">
    <property type="entry name" value="Immunoglobulins"/>
    <property type="match status" value="1"/>
</dbReference>
<dbReference type="AlphaFoldDB" id="A0A0L0FQ79"/>
<evidence type="ECO:0000313" key="2">
    <source>
        <dbReference type="EMBL" id="KNC78955.1"/>
    </source>
</evidence>
<dbReference type="SUPFAM" id="SSF49464">
    <property type="entry name" value="Carboxypeptidase regulatory domain-like"/>
    <property type="match status" value="1"/>
</dbReference>
<dbReference type="SUPFAM" id="SSF117074">
    <property type="entry name" value="Hypothetical protein PA1324"/>
    <property type="match status" value="1"/>
</dbReference>
<dbReference type="PANTHER" id="PTHR24216">
    <property type="entry name" value="PAXILLIN-RELATED"/>
    <property type="match status" value="1"/>
</dbReference>
<dbReference type="PANTHER" id="PTHR24216:SF65">
    <property type="entry name" value="PAXILLIN-LIKE PROTEIN 1"/>
    <property type="match status" value="1"/>
</dbReference>